<evidence type="ECO:0000256" key="3">
    <source>
        <dbReference type="ARBA" id="ARBA00023004"/>
    </source>
</evidence>
<name>A0AAJ0FKE3_9PEZI</name>
<dbReference type="Proteomes" id="UP001244011">
    <property type="component" value="Unassembled WGS sequence"/>
</dbReference>
<dbReference type="InterPro" id="IPR036396">
    <property type="entry name" value="Cyt_P450_sf"/>
</dbReference>
<dbReference type="AlphaFoldDB" id="A0AAJ0FKE3"/>
<keyword evidence="1" id="KW-0349">Heme</keyword>
<accession>A0AAJ0FKE3</accession>
<dbReference type="PANTHER" id="PTHR24305">
    <property type="entry name" value="CYTOCHROME P450"/>
    <property type="match status" value="1"/>
</dbReference>
<dbReference type="InterPro" id="IPR050121">
    <property type="entry name" value="Cytochrome_P450_monoxygenase"/>
</dbReference>
<comment type="caution">
    <text evidence="4">The sequence shown here is derived from an EMBL/GenBank/DDBJ whole genome shotgun (WGS) entry which is preliminary data.</text>
</comment>
<gene>
    <name evidence="4" type="ORF">QBC33DRAFT_478764</name>
</gene>
<dbReference type="Gene3D" id="1.10.630.10">
    <property type="entry name" value="Cytochrome P450"/>
    <property type="match status" value="1"/>
</dbReference>
<dbReference type="GO" id="GO:0016705">
    <property type="term" value="F:oxidoreductase activity, acting on paired donors, with incorporation or reduction of molecular oxygen"/>
    <property type="evidence" value="ECO:0007669"/>
    <property type="project" value="InterPro"/>
</dbReference>
<evidence type="ECO:0000313" key="5">
    <source>
        <dbReference type="Proteomes" id="UP001244011"/>
    </source>
</evidence>
<evidence type="ECO:0000313" key="4">
    <source>
        <dbReference type="EMBL" id="KAK1763995.1"/>
    </source>
</evidence>
<dbReference type="Pfam" id="PF00067">
    <property type="entry name" value="p450"/>
    <property type="match status" value="1"/>
</dbReference>
<reference evidence="4" key="1">
    <citation type="submission" date="2023-06" db="EMBL/GenBank/DDBJ databases">
        <title>Genome-scale phylogeny and comparative genomics of the fungal order Sordariales.</title>
        <authorList>
            <consortium name="Lawrence Berkeley National Laboratory"/>
            <person name="Hensen N."/>
            <person name="Bonometti L."/>
            <person name="Westerberg I."/>
            <person name="Brannstrom I.O."/>
            <person name="Guillou S."/>
            <person name="Cros-Aarteil S."/>
            <person name="Calhoun S."/>
            <person name="Haridas S."/>
            <person name="Kuo A."/>
            <person name="Mondo S."/>
            <person name="Pangilinan J."/>
            <person name="Riley R."/>
            <person name="Labutti K."/>
            <person name="Andreopoulos B."/>
            <person name="Lipzen A."/>
            <person name="Chen C."/>
            <person name="Yanf M."/>
            <person name="Daum C."/>
            <person name="Ng V."/>
            <person name="Clum A."/>
            <person name="Steindorff A."/>
            <person name="Ohm R."/>
            <person name="Martin F."/>
            <person name="Silar P."/>
            <person name="Natvig D."/>
            <person name="Lalanne C."/>
            <person name="Gautier V."/>
            <person name="Ament-Velasquez S.L."/>
            <person name="Kruys A."/>
            <person name="Hutchinson M.I."/>
            <person name="Powell A.J."/>
            <person name="Barry K."/>
            <person name="Miller A.N."/>
            <person name="Grigoriev I.V."/>
            <person name="Debuchy R."/>
            <person name="Gladieux P."/>
            <person name="Thoren M.H."/>
            <person name="Johannesson H."/>
        </authorList>
    </citation>
    <scope>NUCLEOTIDE SEQUENCE</scope>
    <source>
        <strain evidence="4">8032-3</strain>
    </source>
</reference>
<keyword evidence="5" id="KW-1185">Reference proteome</keyword>
<dbReference type="InterPro" id="IPR001128">
    <property type="entry name" value="Cyt_P450"/>
</dbReference>
<keyword evidence="3" id="KW-0408">Iron</keyword>
<organism evidence="4 5">
    <name type="scientific">Phialemonium atrogriseum</name>
    <dbReference type="NCBI Taxonomy" id="1093897"/>
    <lineage>
        <taxon>Eukaryota</taxon>
        <taxon>Fungi</taxon>
        <taxon>Dikarya</taxon>
        <taxon>Ascomycota</taxon>
        <taxon>Pezizomycotina</taxon>
        <taxon>Sordariomycetes</taxon>
        <taxon>Sordariomycetidae</taxon>
        <taxon>Cephalothecales</taxon>
        <taxon>Cephalothecaceae</taxon>
        <taxon>Phialemonium</taxon>
    </lineage>
</organism>
<proteinExistence type="predicted"/>
<evidence type="ECO:0000256" key="1">
    <source>
        <dbReference type="ARBA" id="ARBA00022617"/>
    </source>
</evidence>
<sequence length="124" mass="14157">MIREGIRMFKPPTGHRYKQVLKGGAHIRGYSLPEGTQMRVNILRMMRHRETFGPDAALFRPERWLDGSSDGEKLKEMAATVDVAFGHGTFQCLGKTFAVMGLNKIFVKLLRRFDFAIAQHDGEY</sequence>
<evidence type="ECO:0000256" key="2">
    <source>
        <dbReference type="ARBA" id="ARBA00022723"/>
    </source>
</evidence>
<dbReference type="GeneID" id="85308487"/>
<dbReference type="GO" id="GO:0020037">
    <property type="term" value="F:heme binding"/>
    <property type="evidence" value="ECO:0007669"/>
    <property type="project" value="InterPro"/>
</dbReference>
<dbReference type="SUPFAM" id="SSF48264">
    <property type="entry name" value="Cytochrome P450"/>
    <property type="match status" value="1"/>
</dbReference>
<keyword evidence="2" id="KW-0479">Metal-binding</keyword>
<dbReference type="PANTHER" id="PTHR24305:SF168">
    <property type="entry name" value="P450, PUTATIVE (EUROFUNG)-RELATED"/>
    <property type="match status" value="1"/>
</dbReference>
<dbReference type="EMBL" id="MU839023">
    <property type="protein sequence ID" value="KAK1763995.1"/>
    <property type="molecule type" value="Genomic_DNA"/>
</dbReference>
<protein>
    <submittedName>
        <fullName evidence="4">Cytochrome P450</fullName>
    </submittedName>
</protein>
<dbReference type="RefSeq" id="XP_060280208.1">
    <property type="nucleotide sequence ID" value="XM_060425300.1"/>
</dbReference>
<dbReference type="GO" id="GO:0004497">
    <property type="term" value="F:monooxygenase activity"/>
    <property type="evidence" value="ECO:0007669"/>
    <property type="project" value="InterPro"/>
</dbReference>
<dbReference type="GO" id="GO:0005506">
    <property type="term" value="F:iron ion binding"/>
    <property type="evidence" value="ECO:0007669"/>
    <property type="project" value="InterPro"/>
</dbReference>